<name>A0A0L1J1F6_ASPN3</name>
<organism evidence="6 7">
    <name type="scientific">Aspergillus nomiae NRRL (strain ATCC 15546 / NRRL 13137 / CBS 260.88 / M93)</name>
    <dbReference type="NCBI Taxonomy" id="1509407"/>
    <lineage>
        <taxon>Eukaryota</taxon>
        <taxon>Fungi</taxon>
        <taxon>Dikarya</taxon>
        <taxon>Ascomycota</taxon>
        <taxon>Pezizomycotina</taxon>
        <taxon>Eurotiomycetes</taxon>
        <taxon>Eurotiomycetidae</taxon>
        <taxon>Eurotiales</taxon>
        <taxon>Aspergillaceae</taxon>
        <taxon>Aspergillus</taxon>
        <taxon>Aspergillus subgen. Circumdati</taxon>
    </lineage>
</organism>
<evidence type="ECO:0000259" key="5">
    <source>
        <dbReference type="PROSITE" id="PS51387"/>
    </source>
</evidence>
<dbReference type="InterPro" id="IPR006094">
    <property type="entry name" value="Oxid_FAD_bind_N"/>
</dbReference>
<dbReference type="InterPro" id="IPR036318">
    <property type="entry name" value="FAD-bd_PCMH-like_sf"/>
</dbReference>
<keyword evidence="7" id="KW-1185">Reference proteome</keyword>
<dbReference type="SUPFAM" id="SSF56176">
    <property type="entry name" value="FAD-binding/transporter-associated domain-like"/>
    <property type="match status" value="1"/>
</dbReference>
<dbReference type="Proteomes" id="UP000037505">
    <property type="component" value="Unassembled WGS sequence"/>
</dbReference>
<evidence type="ECO:0000313" key="6">
    <source>
        <dbReference type="EMBL" id="KNG85584.1"/>
    </source>
</evidence>
<dbReference type="GeneID" id="26809045"/>
<keyword evidence="4" id="KW-0560">Oxidoreductase</keyword>
<accession>A0A0L1J1F6</accession>
<dbReference type="OrthoDB" id="2151789at2759"/>
<keyword evidence="3" id="KW-0274">FAD</keyword>
<evidence type="ECO:0000256" key="4">
    <source>
        <dbReference type="ARBA" id="ARBA00023002"/>
    </source>
</evidence>
<evidence type="ECO:0000256" key="3">
    <source>
        <dbReference type="ARBA" id="ARBA00022827"/>
    </source>
</evidence>
<dbReference type="Gene3D" id="3.30.465.10">
    <property type="match status" value="1"/>
</dbReference>
<dbReference type="InterPro" id="IPR016166">
    <property type="entry name" value="FAD-bd_PCMH"/>
</dbReference>
<comment type="similarity">
    <text evidence="1">Belongs to the oxygen-dependent FAD-linked oxidoreductase family.</text>
</comment>
<dbReference type="GO" id="GO:0016491">
    <property type="term" value="F:oxidoreductase activity"/>
    <property type="evidence" value="ECO:0007669"/>
    <property type="project" value="UniProtKB-KW"/>
</dbReference>
<dbReference type="GO" id="GO:0071949">
    <property type="term" value="F:FAD binding"/>
    <property type="evidence" value="ECO:0007669"/>
    <property type="project" value="InterPro"/>
</dbReference>
<sequence length="529" mass="57543">MTTPSFTKGSVLAQALTEAQIECEVLWPNDAEYTARVQSYWSQQARLQPACIVRPRSASEVSTVVKTLANKKVQFAVRSGGHTPHAGANNINNGVTIDLSLLNWTRFDAASETVDLGPGGRWRDVYSELDKHGRIVAGGRNGTVGVGGLILGGGISFSTGRRGFTCDDVISFEVVLADGRIVTATADEYSDLFFALKGGSNNFGIVTNYKMHALKSDGIFGGLKIYPKQVTPQATEALVRFTASVESDPDSHMLWFHTYTGEFDAASGRMSTTPDFKDIVVVVAIAQLAGIADAPAYHGFKELPAIMDTCKQTTVLGGVSEYDVSPGDHQSTFYTATFANDARIVAKATELHERLVNDLKALIPDGDFTTQCLLQPLPKAYGQTSARNGGNVMGVQNQRVDGLLFVAIVLLKTPAQQAFAYPRIRAWVAELKAYAATIENGNLDWVYLNYADGSQDPLRSYGVENVRRMKLAAAKYDPDQVFQKLCVGGFKISHVADEKIQSRLPQGSNPDGNRSWLGVVWDWLMPGRR</sequence>
<dbReference type="InterPro" id="IPR050416">
    <property type="entry name" value="FAD-linked_Oxidoreductase"/>
</dbReference>
<comment type="caution">
    <text evidence="6">The sequence shown here is derived from an EMBL/GenBank/DDBJ whole genome shotgun (WGS) entry which is preliminary data.</text>
</comment>
<dbReference type="PANTHER" id="PTHR42973:SF53">
    <property type="entry name" value="FAD-BINDING PCMH-TYPE DOMAIN-CONTAINING PROTEIN-RELATED"/>
    <property type="match status" value="1"/>
</dbReference>
<reference evidence="6 7" key="1">
    <citation type="submission" date="2014-06" db="EMBL/GenBank/DDBJ databases">
        <title>The Genome of the Aflatoxigenic Filamentous Fungus Aspergillus nomius.</title>
        <authorList>
            <person name="Moore M.G."/>
            <person name="Shannon B.M."/>
            <person name="Brian M.M."/>
        </authorList>
    </citation>
    <scope>NUCLEOTIDE SEQUENCE [LARGE SCALE GENOMIC DNA]</scope>
    <source>
        <strain evidence="6 7">NRRL 13137</strain>
    </source>
</reference>
<protein>
    <recommendedName>
        <fullName evidence="5">FAD-binding PCMH-type domain-containing protein</fullName>
    </recommendedName>
</protein>
<dbReference type="EMBL" id="JNOM01000150">
    <property type="protein sequence ID" value="KNG85584.1"/>
    <property type="molecule type" value="Genomic_DNA"/>
</dbReference>
<evidence type="ECO:0000256" key="1">
    <source>
        <dbReference type="ARBA" id="ARBA00005466"/>
    </source>
</evidence>
<keyword evidence="2" id="KW-0285">Flavoprotein</keyword>
<dbReference type="STRING" id="1509407.A0A0L1J1F6"/>
<dbReference type="AlphaFoldDB" id="A0A0L1J1F6"/>
<feature type="domain" description="FAD-binding PCMH-type" evidence="5">
    <location>
        <begin position="45"/>
        <end position="216"/>
    </location>
</feature>
<proteinExistence type="inferred from homology"/>
<evidence type="ECO:0000256" key="2">
    <source>
        <dbReference type="ARBA" id="ARBA00022630"/>
    </source>
</evidence>
<dbReference type="PROSITE" id="PS51387">
    <property type="entry name" value="FAD_PCMH"/>
    <property type="match status" value="1"/>
</dbReference>
<gene>
    <name evidence="6" type="ORF">ANOM_007241</name>
</gene>
<dbReference type="PANTHER" id="PTHR42973">
    <property type="entry name" value="BINDING OXIDOREDUCTASE, PUTATIVE (AFU_ORTHOLOGUE AFUA_1G17690)-RELATED"/>
    <property type="match status" value="1"/>
</dbReference>
<evidence type="ECO:0000313" key="7">
    <source>
        <dbReference type="Proteomes" id="UP000037505"/>
    </source>
</evidence>
<dbReference type="InterPro" id="IPR016169">
    <property type="entry name" value="FAD-bd_PCMH_sub2"/>
</dbReference>
<dbReference type="RefSeq" id="XP_015406507.1">
    <property type="nucleotide sequence ID" value="XM_015552497.1"/>
</dbReference>
<dbReference type="Pfam" id="PF01565">
    <property type="entry name" value="FAD_binding_4"/>
    <property type="match status" value="1"/>
</dbReference>